<reference evidence="1 2" key="1">
    <citation type="submission" date="2014-03" db="EMBL/GenBank/DDBJ databases">
        <title>Draft genome of the hookworm Oesophagostomum dentatum.</title>
        <authorList>
            <person name="Mitreva M."/>
        </authorList>
    </citation>
    <scope>NUCLEOTIDE SEQUENCE [LARGE SCALE GENOMIC DNA]</scope>
    <source>
        <strain evidence="1 2">OD-Hann</strain>
    </source>
</reference>
<name>A0A0B1S0K2_OESDE</name>
<evidence type="ECO:0000313" key="2">
    <source>
        <dbReference type="Proteomes" id="UP000053660"/>
    </source>
</evidence>
<keyword evidence="2" id="KW-1185">Reference proteome</keyword>
<proteinExistence type="predicted"/>
<protein>
    <submittedName>
        <fullName evidence="1">Uncharacterized protein</fullName>
    </submittedName>
</protein>
<organism evidence="1 2">
    <name type="scientific">Oesophagostomum dentatum</name>
    <name type="common">Nodular worm</name>
    <dbReference type="NCBI Taxonomy" id="61180"/>
    <lineage>
        <taxon>Eukaryota</taxon>
        <taxon>Metazoa</taxon>
        <taxon>Ecdysozoa</taxon>
        <taxon>Nematoda</taxon>
        <taxon>Chromadorea</taxon>
        <taxon>Rhabditida</taxon>
        <taxon>Rhabditina</taxon>
        <taxon>Rhabditomorpha</taxon>
        <taxon>Strongyloidea</taxon>
        <taxon>Strongylidae</taxon>
        <taxon>Oesophagostomum</taxon>
    </lineage>
</organism>
<dbReference type="Proteomes" id="UP000053660">
    <property type="component" value="Unassembled WGS sequence"/>
</dbReference>
<dbReference type="AlphaFoldDB" id="A0A0B1S0K2"/>
<evidence type="ECO:0000313" key="1">
    <source>
        <dbReference type="EMBL" id="KHJ77007.1"/>
    </source>
</evidence>
<gene>
    <name evidence="1" type="ORF">OESDEN_23373</name>
</gene>
<accession>A0A0B1S0K2</accession>
<dbReference type="EMBL" id="KN611191">
    <property type="protein sequence ID" value="KHJ77007.1"/>
    <property type="molecule type" value="Genomic_DNA"/>
</dbReference>
<sequence>MNSEASEIRLRFRNVSSENLADRGWAKPEEFFSRCNSLRAVSDSSTLTAETDDLFKEPFDLTISQKFWRLLEKRSYLIELLFSRLSFYLTSEVVFAFRPYFVFSIRVHFFMFEKIFLSCDSKFVQLAESVRISKMTLKSATQKSSRAMSRNAHHFRFFLLQ</sequence>